<name>A0A1G9HRE1_9BACT</name>
<sequence>MKANTNKQNLPSYRICSPNDLGGRIAREGFDYQDHIGVSFCLDLCDKEALHEVWFEHHDDIVLFWNSGIEIVEMVQVKHENLPSRYSIAVLTRRKEGLGSSLLERSLARSNGCEETYFRIVTSYSVDSELEVLTLTLDDPQRTAREAELTLIKEKINSKCPDINSAPDGTTVPQWVDRCFWDKRQESIQAVKDRNLIRLENILSTLGFAVLSDQRDELYNNLLLMVKQKSGPEGISDYKVTQDYLEEVIKNYLIRQKEGAAGASNLEFKLKEAGLGDFVESARELYIAHRLNTLTNRYSQPKELTEVENEVTAVLSRLKGKMYANEISGGLSFYNLCINELEEIRNKFGKSLVSEASIQGMMYMRTNRCIHRFTRPKV</sequence>
<dbReference type="InterPro" id="IPR025382">
    <property type="entry name" value="Cap4-like_endonuclease_dom"/>
</dbReference>
<evidence type="ECO:0000313" key="3">
    <source>
        <dbReference type="Proteomes" id="UP000198510"/>
    </source>
</evidence>
<dbReference type="STRING" id="1075417.SAMN05421823_104511"/>
<protein>
    <recommendedName>
        <fullName evidence="1">CD-NTase associated protein 4-like DNA endonuclease domain-containing protein</fullName>
    </recommendedName>
</protein>
<evidence type="ECO:0000259" key="1">
    <source>
        <dbReference type="Pfam" id="PF14130"/>
    </source>
</evidence>
<dbReference type="Proteomes" id="UP000198510">
    <property type="component" value="Unassembled WGS sequence"/>
</dbReference>
<proteinExistence type="predicted"/>
<dbReference type="AlphaFoldDB" id="A0A1G9HRE1"/>
<dbReference type="GO" id="GO:0004518">
    <property type="term" value="F:nuclease activity"/>
    <property type="evidence" value="ECO:0007669"/>
    <property type="project" value="InterPro"/>
</dbReference>
<evidence type="ECO:0000313" key="2">
    <source>
        <dbReference type="EMBL" id="SDL15366.1"/>
    </source>
</evidence>
<dbReference type="Pfam" id="PF14130">
    <property type="entry name" value="Cap4_nuclease"/>
    <property type="match status" value="1"/>
</dbReference>
<gene>
    <name evidence="2" type="ORF">SAMN05421823_104511</name>
</gene>
<feature type="domain" description="CD-NTase associated protein 4-like DNA endonuclease" evidence="1">
    <location>
        <begin position="22"/>
        <end position="153"/>
    </location>
</feature>
<organism evidence="2 3">
    <name type="scientific">Catalinimonas alkaloidigena</name>
    <dbReference type="NCBI Taxonomy" id="1075417"/>
    <lineage>
        <taxon>Bacteria</taxon>
        <taxon>Pseudomonadati</taxon>
        <taxon>Bacteroidota</taxon>
        <taxon>Cytophagia</taxon>
        <taxon>Cytophagales</taxon>
        <taxon>Catalimonadaceae</taxon>
        <taxon>Catalinimonas</taxon>
    </lineage>
</organism>
<dbReference type="EMBL" id="FNFO01000004">
    <property type="protein sequence ID" value="SDL15366.1"/>
    <property type="molecule type" value="Genomic_DNA"/>
</dbReference>
<dbReference type="RefSeq" id="WP_176956034.1">
    <property type="nucleotide sequence ID" value="NZ_FNFO01000004.1"/>
</dbReference>
<accession>A0A1G9HRE1</accession>
<reference evidence="2 3" key="1">
    <citation type="submission" date="2016-10" db="EMBL/GenBank/DDBJ databases">
        <authorList>
            <person name="de Groot N.N."/>
        </authorList>
    </citation>
    <scope>NUCLEOTIDE SEQUENCE [LARGE SCALE GENOMIC DNA]</scope>
    <source>
        <strain evidence="2 3">DSM 25186</strain>
    </source>
</reference>
<keyword evidence="3" id="KW-1185">Reference proteome</keyword>